<protein>
    <submittedName>
        <fullName evidence="6">Putative SMC domain N terminal domain</fullName>
    </submittedName>
</protein>
<dbReference type="GO" id="GO:0030288">
    <property type="term" value="C:outer membrane-bounded periplasmic space"/>
    <property type="evidence" value="ECO:0007669"/>
    <property type="project" value="TreeGrafter"/>
</dbReference>
<dbReference type="GO" id="GO:0005886">
    <property type="term" value="C:plasma membrane"/>
    <property type="evidence" value="ECO:0007669"/>
    <property type="project" value="InterPro"/>
</dbReference>
<evidence type="ECO:0000256" key="3">
    <source>
        <dbReference type="ARBA" id="ARBA00022692"/>
    </source>
</evidence>
<sequence length="207" mass="24058">MNNIFRLLILLPVFVLGCSPNIVKENKVTQQIDSLDMNIFSKRGDKIYSITSSSSTYDNNELKFGFKKPTINIFNGEVTKYIITSDESTLSENNKLLKLKGNVKLKTLTEDEDYLYADNFIWNIEENKYHLEGNIKFKNKNIILNSGKAKLGENNIIEFFNPVKYIIKDDNNENKFEIKSENAYYNLETESISFKGNDKRVRSIIYF</sequence>
<dbReference type="InterPro" id="IPR052363">
    <property type="entry name" value="LPS_export_LptC"/>
</dbReference>
<keyword evidence="1" id="KW-1003">Cell membrane</keyword>
<dbReference type="Gene3D" id="2.60.450.10">
    <property type="entry name" value="Lipopolysaccharide (LPS) transport protein A like domain"/>
    <property type="match status" value="1"/>
</dbReference>
<dbReference type="AlphaFoldDB" id="A0A0A1ZLY6"/>
<dbReference type="PROSITE" id="PS51257">
    <property type="entry name" value="PROKAR_LIPOPROTEIN"/>
    <property type="match status" value="1"/>
</dbReference>
<dbReference type="NCBIfam" id="TIGR04409">
    <property type="entry name" value="LptC_YrbK"/>
    <property type="match status" value="1"/>
</dbReference>
<keyword evidence="5" id="KW-0472">Membrane</keyword>
<dbReference type="GO" id="GO:0015221">
    <property type="term" value="F:lipopolysaccharide transmembrane transporter activity"/>
    <property type="evidence" value="ECO:0007669"/>
    <property type="project" value="InterPro"/>
</dbReference>
<accession>A0A0A1ZLY6</accession>
<reference evidence="7" key="1">
    <citation type="journal article" date="2014" name="Sci. Data">
        <title>Genomes of diverse isolates of the marine cyanobacterium Prochlorococcus.</title>
        <authorList>
            <person name="Biller S."/>
            <person name="Berube P."/>
            <person name="Thompson J."/>
            <person name="Kelly L."/>
            <person name="Roggensack S."/>
            <person name="Awad L."/>
            <person name="Roache-Johnson K."/>
            <person name="Ding H."/>
            <person name="Giovannoni S.J."/>
            <person name="Moore L.R."/>
            <person name="Chisholm S.W."/>
        </authorList>
    </citation>
    <scope>NUCLEOTIDE SEQUENCE [LARGE SCALE GENOMIC DNA]</scope>
</reference>
<keyword evidence="4" id="KW-1133">Transmembrane helix</keyword>
<dbReference type="InterPro" id="IPR026265">
    <property type="entry name" value="LptC"/>
</dbReference>
<dbReference type="InterPro" id="IPR010664">
    <property type="entry name" value="LipoPS_assembly_LptC-rel"/>
</dbReference>
<name>A0A0A1ZLY6_PROMR</name>
<dbReference type="GO" id="GO:0017089">
    <property type="term" value="F:glycolipid transfer activity"/>
    <property type="evidence" value="ECO:0007669"/>
    <property type="project" value="TreeGrafter"/>
</dbReference>
<dbReference type="Proteomes" id="UP000030491">
    <property type="component" value="Unassembled WGS sequence"/>
</dbReference>
<dbReference type="Pfam" id="PF06835">
    <property type="entry name" value="LptC"/>
    <property type="match status" value="1"/>
</dbReference>
<evidence type="ECO:0000256" key="4">
    <source>
        <dbReference type="ARBA" id="ARBA00022989"/>
    </source>
</evidence>
<dbReference type="EMBL" id="JNAJ01000017">
    <property type="protein sequence ID" value="KGF90440.1"/>
    <property type="molecule type" value="Genomic_DNA"/>
</dbReference>
<gene>
    <name evidence="6" type="ORF">EU93_1611</name>
</gene>
<dbReference type="OrthoDB" id="539333at2"/>
<keyword evidence="3" id="KW-0812">Transmembrane</keyword>
<evidence type="ECO:0000256" key="5">
    <source>
        <dbReference type="ARBA" id="ARBA00023136"/>
    </source>
</evidence>
<evidence type="ECO:0000256" key="2">
    <source>
        <dbReference type="ARBA" id="ARBA00022519"/>
    </source>
</evidence>
<organism evidence="6 7">
    <name type="scientific">Prochlorococcus marinus str. MIT 9116</name>
    <dbReference type="NCBI Taxonomy" id="167544"/>
    <lineage>
        <taxon>Bacteria</taxon>
        <taxon>Bacillati</taxon>
        <taxon>Cyanobacteriota</taxon>
        <taxon>Cyanophyceae</taxon>
        <taxon>Synechococcales</taxon>
        <taxon>Prochlorococcaceae</taxon>
        <taxon>Prochlorococcus</taxon>
    </lineage>
</organism>
<evidence type="ECO:0000313" key="6">
    <source>
        <dbReference type="EMBL" id="KGF90440.1"/>
    </source>
</evidence>
<dbReference type="RefSeq" id="WP_052045066.1">
    <property type="nucleotide sequence ID" value="NZ_JNAJ01000017.1"/>
</dbReference>
<keyword evidence="2" id="KW-0997">Cell inner membrane</keyword>
<evidence type="ECO:0000313" key="7">
    <source>
        <dbReference type="Proteomes" id="UP000030491"/>
    </source>
</evidence>
<dbReference type="PANTHER" id="PTHR37481">
    <property type="entry name" value="LIPOPOLYSACCHARIDE EXPORT SYSTEM PROTEIN LPTC"/>
    <property type="match status" value="1"/>
</dbReference>
<proteinExistence type="predicted"/>
<evidence type="ECO:0000256" key="1">
    <source>
        <dbReference type="ARBA" id="ARBA00022475"/>
    </source>
</evidence>
<dbReference type="PANTHER" id="PTHR37481:SF1">
    <property type="entry name" value="LIPOPOLYSACCHARIDE EXPORT SYSTEM PROTEIN LPTC"/>
    <property type="match status" value="1"/>
</dbReference>
<comment type="caution">
    <text evidence="6">The sequence shown here is derived from an EMBL/GenBank/DDBJ whole genome shotgun (WGS) entry which is preliminary data.</text>
</comment>